<dbReference type="Proteomes" id="UP000178082">
    <property type="component" value="Unassembled WGS sequence"/>
</dbReference>
<dbReference type="Gene3D" id="3.40.50.1820">
    <property type="entry name" value="alpha/beta hydrolase"/>
    <property type="match status" value="1"/>
</dbReference>
<dbReference type="InterPro" id="IPR000073">
    <property type="entry name" value="AB_hydrolase_1"/>
</dbReference>
<dbReference type="AlphaFoldDB" id="A0A1F7SHB0"/>
<dbReference type="EMBL" id="MGDI01000027">
    <property type="protein sequence ID" value="OGL53135.1"/>
    <property type="molecule type" value="Genomic_DNA"/>
</dbReference>
<name>A0A1F7SHB0_9BACT</name>
<organism evidence="2 3">
    <name type="scientific">Candidatus Schekmanbacteria bacterium RIFCSPLOWO2_12_FULL_38_15</name>
    <dbReference type="NCBI Taxonomy" id="1817883"/>
    <lineage>
        <taxon>Bacteria</taxon>
        <taxon>Candidatus Schekmaniibacteriota</taxon>
    </lineage>
</organism>
<dbReference type="STRING" id="1817883.A3G31_12470"/>
<proteinExistence type="predicted"/>
<dbReference type="Pfam" id="PF00561">
    <property type="entry name" value="Abhydrolase_1"/>
    <property type="match status" value="1"/>
</dbReference>
<dbReference type="PANTHER" id="PTHR42103:SF2">
    <property type="entry name" value="AB HYDROLASE-1 DOMAIN-CONTAINING PROTEIN"/>
    <property type="match status" value="1"/>
</dbReference>
<comment type="caution">
    <text evidence="2">The sequence shown here is derived from an EMBL/GenBank/DDBJ whole genome shotgun (WGS) entry which is preliminary data.</text>
</comment>
<dbReference type="SUPFAM" id="SSF53474">
    <property type="entry name" value="alpha/beta-Hydrolases"/>
    <property type="match status" value="1"/>
</dbReference>
<dbReference type="InterPro" id="IPR029058">
    <property type="entry name" value="AB_hydrolase_fold"/>
</dbReference>
<gene>
    <name evidence="2" type="ORF">A3G31_12470</name>
</gene>
<evidence type="ECO:0000259" key="1">
    <source>
        <dbReference type="Pfam" id="PF00561"/>
    </source>
</evidence>
<sequence>MFSEKIKFSSSGLTLEGILDYNEKGSSENLLILFSPHPKLGGDMMNNVLCGIAEYLAKENFFVFRFNYRGVGESEKLEPEVTLYDYWERLDSSNDYSEIFKDSFSVLENARKIVEAEKIFMAGYSFGARVLEELALKTEIKALAGISLPLGRYDFQGLAALPLKKLFVWGEKDFAAGSDEIDSFSKTVMPPKKIAIIKNQDHFFRGYEKALAEMIGRFFIVNSRQ</sequence>
<accession>A0A1F7SHB0</accession>
<protein>
    <recommendedName>
        <fullName evidence="1">AB hydrolase-1 domain-containing protein</fullName>
    </recommendedName>
</protein>
<dbReference type="PANTHER" id="PTHR42103">
    <property type="entry name" value="ALPHA/BETA-HYDROLASES SUPERFAMILY PROTEIN"/>
    <property type="match status" value="1"/>
</dbReference>
<feature type="domain" description="AB hydrolase-1" evidence="1">
    <location>
        <begin position="47"/>
        <end position="147"/>
    </location>
</feature>
<evidence type="ECO:0000313" key="2">
    <source>
        <dbReference type="EMBL" id="OGL53135.1"/>
    </source>
</evidence>
<evidence type="ECO:0000313" key="3">
    <source>
        <dbReference type="Proteomes" id="UP000178082"/>
    </source>
</evidence>
<reference evidence="2 3" key="1">
    <citation type="journal article" date="2016" name="Nat. Commun.">
        <title>Thousands of microbial genomes shed light on interconnected biogeochemical processes in an aquifer system.</title>
        <authorList>
            <person name="Anantharaman K."/>
            <person name="Brown C.T."/>
            <person name="Hug L.A."/>
            <person name="Sharon I."/>
            <person name="Castelle C.J."/>
            <person name="Probst A.J."/>
            <person name="Thomas B.C."/>
            <person name="Singh A."/>
            <person name="Wilkins M.J."/>
            <person name="Karaoz U."/>
            <person name="Brodie E.L."/>
            <person name="Williams K.H."/>
            <person name="Hubbard S.S."/>
            <person name="Banfield J.F."/>
        </authorList>
    </citation>
    <scope>NUCLEOTIDE SEQUENCE [LARGE SCALE GENOMIC DNA]</scope>
</reference>